<evidence type="ECO:0000256" key="6">
    <source>
        <dbReference type="RuleBase" id="RU003512"/>
    </source>
</evidence>
<dbReference type="CDD" id="cd01137">
    <property type="entry name" value="PsaA"/>
    <property type="match status" value="1"/>
</dbReference>
<keyword evidence="5 7" id="KW-0732">Signal</keyword>
<organism evidence="8 9">
    <name type="scientific">Kaistia geumhonensis</name>
    <dbReference type="NCBI Taxonomy" id="410839"/>
    <lineage>
        <taxon>Bacteria</taxon>
        <taxon>Pseudomonadati</taxon>
        <taxon>Pseudomonadota</taxon>
        <taxon>Alphaproteobacteria</taxon>
        <taxon>Hyphomicrobiales</taxon>
        <taxon>Kaistiaceae</taxon>
        <taxon>Kaistia</taxon>
    </lineage>
</organism>
<evidence type="ECO:0000313" key="9">
    <source>
        <dbReference type="Proteomes" id="UP001223743"/>
    </source>
</evidence>
<comment type="caution">
    <text evidence="8">The sequence shown here is derived from an EMBL/GenBank/DDBJ whole genome shotgun (WGS) entry which is preliminary data.</text>
</comment>
<dbReference type="InterPro" id="IPR006128">
    <property type="entry name" value="Lipoprotein_PsaA-like"/>
</dbReference>
<dbReference type="Pfam" id="PF01297">
    <property type="entry name" value="ZnuA"/>
    <property type="match status" value="1"/>
</dbReference>
<dbReference type="InterPro" id="IPR006129">
    <property type="entry name" value="AdhesinB"/>
</dbReference>
<keyword evidence="3 6" id="KW-0813">Transport</keyword>
<dbReference type="InterPro" id="IPR006127">
    <property type="entry name" value="ZnuA-like"/>
</dbReference>
<evidence type="ECO:0000256" key="3">
    <source>
        <dbReference type="ARBA" id="ARBA00022448"/>
    </source>
</evidence>
<feature type="chain" id="PRO_5045645565" evidence="7">
    <location>
        <begin position="23"/>
        <end position="307"/>
    </location>
</feature>
<reference evidence="8 9" key="1">
    <citation type="submission" date="2023-07" db="EMBL/GenBank/DDBJ databases">
        <title>Genomic Encyclopedia of Type Strains, Phase IV (KMG-IV): sequencing the most valuable type-strain genomes for metagenomic binning, comparative biology and taxonomic classification.</title>
        <authorList>
            <person name="Goeker M."/>
        </authorList>
    </citation>
    <scope>NUCLEOTIDE SEQUENCE [LARGE SCALE GENOMIC DNA]</scope>
    <source>
        <strain evidence="8 9">B1-1</strain>
    </source>
</reference>
<dbReference type="EMBL" id="JAUSWJ010000001">
    <property type="protein sequence ID" value="MDQ0518164.1"/>
    <property type="molecule type" value="Genomic_DNA"/>
</dbReference>
<evidence type="ECO:0000313" key="8">
    <source>
        <dbReference type="EMBL" id="MDQ0518164.1"/>
    </source>
</evidence>
<evidence type="ECO:0000256" key="1">
    <source>
        <dbReference type="ARBA" id="ARBA00004196"/>
    </source>
</evidence>
<dbReference type="Proteomes" id="UP001223743">
    <property type="component" value="Unassembled WGS sequence"/>
</dbReference>
<accession>A0ABU0MB24</accession>
<gene>
    <name evidence="8" type="ORF">QO015_003777</name>
</gene>
<dbReference type="PRINTS" id="PR00690">
    <property type="entry name" value="ADHESNFAMILY"/>
</dbReference>
<evidence type="ECO:0000256" key="5">
    <source>
        <dbReference type="ARBA" id="ARBA00022729"/>
    </source>
</evidence>
<dbReference type="RefSeq" id="WP_266283585.1">
    <property type="nucleotide sequence ID" value="NZ_JAPKNF010000003.1"/>
</dbReference>
<dbReference type="SUPFAM" id="SSF53807">
    <property type="entry name" value="Helical backbone' metal receptor"/>
    <property type="match status" value="1"/>
</dbReference>
<dbReference type="Gene3D" id="3.40.50.1980">
    <property type="entry name" value="Nitrogenase molybdenum iron protein domain"/>
    <property type="match status" value="2"/>
</dbReference>
<dbReference type="PANTHER" id="PTHR42953:SF1">
    <property type="entry name" value="METAL-BINDING PROTEIN HI_0362-RELATED"/>
    <property type="match status" value="1"/>
</dbReference>
<dbReference type="PANTHER" id="PTHR42953">
    <property type="entry name" value="HIGH-AFFINITY ZINC UPTAKE SYSTEM PROTEIN ZNUA-RELATED"/>
    <property type="match status" value="1"/>
</dbReference>
<keyword evidence="4" id="KW-0479">Metal-binding</keyword>
<comment type="similarity">
    <text evidence="2 6">Belongs to the bacterial solute-binding protein 9 family.</text>
</comment>
<evidence type="ECO:0000256" key="4">
    <source>
        <dbReference type="ARBA" id="ARBA00022723"/>
    </source>
</evidence>
<evidence type="ECO:0000256" key="2">
    <source>
        <dbReference type="ARBA" id="ARBA00011028"/>
    </source>
</evidence>
<dbReference type="PRINTS" id="PR00691">
    <property type="entry name" value="ADHESINB"/>
</dbReference>
<comment type="subcellular location">
    <subcellularLocation>
        <location evidence="1">Cell envelope</location>
    </subcellularLocation>
</comment>
<feature type="signal peptide" evidence="7">
    <location>
        <begin position="1"/>
        <end position="22"/>
    </location>
</feature>
<sequence length="307" mass="32677">MRINRFLITAALATVLSSPAFAAEPLKVVASFSILGDLAAEVGGDHVKVTTLVGPNGDAHTFEPSPTDAKALSEAKVLVENGLGLENWMERLVAASGFKGETVVASKGVKPREWEGDAEEAHELSHDDHGHALDPHAWQDPKNGVLYVKNIVAGFVAADPANKADYEANGKKLEDELVAIDANLKAAFAKVPASHRRIVTSHDAFGYLGAAYDIQFIAPEGISTEADVSAADVAKIVRQIKDEKIQAMFVENISDPRLIEQISRETGVKVGGELFSDALSQPDGPAPTYIKMFKNNESQLLAAIGGS</sequence>
<keyword evidence="9" id="KW-1185">Reference proteome</keyword>
<proteinExistence type="inferred from homology"/>
<name>A0ABU0MB24_9HYPH</name>
<dbReference type="InterPro" id="IPR050492">
    <property type="entry name" value="Bact_metal-bind_prot9"/>
</dbReference>
<protein>
    <submittedName>
        <fullName evidence="8">Zinc/manganese transport system substrate-binding protein</fullName>
    </submittedName>
</protein>
<evidence type="ECO:0000256" key="7">
    <source>
        <dbReference type="SAM" id="SignalP"/>
    </source>
</evidence>